<gene>
    <name evidence="2" type="ORF">AMECASPLE_023622</name>
</gene>
<comment type="caution">
    <text evidence="2">The sequence shown here is derived from an EMBL/GenBank/DDBJ whole genome shotgun (WGS) entry which is preliminary data.</text>
</comment>
<evidence type="ECO:0000313" key="2">
    <source>
        <dbReference type="EMBL" id="MEQ2300271.1"/>
    </source>
</evidence>
<dbReference type="Proteomes" id="UP001469553">
    <property type="component" value="Unassembled WGS sequence"/>
</dbReference>
<name>A0ABV0Z3T2_9TELE</name>
<accession>A0ABV0Z3T2</accession>
<dbReference type="EMBL" id="JAHRIP010049216">
    <property type="protein sequence ID" value="MEQ2300271.1"/>
    <property type="molecule type" value="Genomic_DNA"/>
</dbReference>
<sequence length="167" mass="18528">LGALNDRQQTCWKHKHIRSTVFYFTTTEGALDVAESLLQNLPALNVEQQSRKTGSCHPTPSANDPPSKSQGSSLGFDWAIAQREFFYFLALHGPGQQTANPRGFTEVLTLLKPAALRFSSSSERHTPRLTLSEVLLTLHAEHNSGFLRKNSHRATCPAMYSLAYTAE</sequence>
<evidence type="ECO:0000256" key="1">
    <source>
        <dbReference type="SAM" id="MobiDB-lite"/>
    </source>
</evidence>
<feature type="region of interest" description="Disordered" evidence="1">
    <location>
        <begin position="48"/>
        <end position="71"/>
    </location>
</feature>
<reference evidence="2 3" key="1">
    <citation type="submission" date="2021-06" db="EMBL/GenBank/DDBJ databases">
        <authorList>
            <person name="Palmer J.M."/>
        </authorList>
    </citation>
    <scope>NUCLEOTIDE SEQUENCE [LARGE SCALE GENOMIC DNA]</scope>
    <source>
        <strain evidence="2 3">AS_MEX2019</strain>
        <tissue evidence="2">Muscle</tissue>
    </source>
</reference>
<organism evidence="2 3">
    <name type="scientific">Ameca splendens</name>
    <dbReference type="NCBI Taxonomy" id="208324"/>
    <lineage>
        <taxon>Eukaryota</taxon>
        <taxon>Metazoa</taxon>
        <taxon>Chordata</taxon>
        <taxon>Craniata</taxon>
        <taxon>Vertebrata</taxon>
        <taxon>Euteleostomi</taxon>
        <taxon>Actinopterygii</taxon>
        <taxon>Neopterygii</taxon>
        <taxon>Teleostei</taxon>
        <taxon>Neoteleostei</taxon>
        <taxon>Acanthomorphata</taxon>
        <taxon>Ovalentaria</taxon>
        <taxon>Atherinomorphae</taxon>
        <taxon>Cyprinodontiformes</taxon>
        <taxon>Goodeidae</taxon>
        <taxon>Ameca</taxon>
    </lineage>
</organism>
<evidence type="ECO:0000313" key="3">
    <source>
        <dbReference type="Proteomes" id="UP001469553"/>
    </source>
</evidence>
<proteinExistence type="predicted"/>
<keyword evidence="3" id="KW-1185">Reference proteome</keyword>
<protein>
    <submittedName>
        <fullName evidence="2">Uncharacterized protein</fullName>
    </submittedName>
</protein>
<feature type="non-terminal residue" evidence="2">
    <location>
        <position position="1"/>
    </location>
</feature>